<dbReference type="InterPro" id="IPR050446">
    <property type="entry name" value="FAD-oxidoreductase/Apoptosis"/>
</dbReference>
<comment type="caution">
    <text evidence="7">The sequence shown here is derived from an EMBL/GenBank/DDBJ whole genome shotgun (WGS) entry which is preliminary data.</text>
</comment>
<gene>
    <name evidence="7" type="ORF">JD292_08040</name>
</gene>
<dbReference type="Pfam" id="PF14759">
    <property type="entry name" value="Reductase_C"/>
    <property type="match status" value="1"/>
</dbReference>
<dbReference type="Gene3D" id="3.30.390.30">
    <property type="match status" value="1"/>
</dbReference>
<organism evidence="7 8">
    <name type="scientific">Leucobacter edaphi</name>
    <dbReference type="NCBI Taxonomy" id="2796472"/>
    <lineage>
        <taxon>Bacteria</taxon>
        <taxon>Bacillati</taxon>
        <taxon>Actinomycetota</taxon>
        <taxon>Actinomycetes</taxon>
        <taxon>Micrococcales</taxon>
        <taxon>Microbacteriaceae</taxon>
        <taxon>Leucobacter</taxon>
    </lineage>
</organism>
<keyword evidence="3" id="KW-0274">FAD</keyword>
<dbReference type="EMBL" id="JAEHOI010000006">
    <property type="protein sequence ID" value="MBK0422022.1"/>
    <property type="molecule type" value="Genomic_DNA"/>
</dbReference>
<keyword evidence="8" id="KW-1185">Reference proteome</keyword>
<dbReference type="GO" id="GO:0016651">
    <property type="term" value="F:oxidoreductase activity, acting on NAD(P)H"/>
    <property type="evidence" value="ECO:0007669"/>
    <property type="project" value="TreeGrafter"/>
</dbReference>
<evidence type="ECO:0000256" key="4">
    <source>
        <dbReference type="ARBA" id="ARBA00023002"/>
    </source>
</evidence>
<dbReference type="Gene3D" id="3.50.50.60">
    <property type="entry name" value="FAD/NAD(P)-binding domain"/>
    <property type="match status" value="2"/>
</dbReference>
<protein>
    <submittedName>
        <fullName evidence="7">FAD-dependent oxidoreductase</fullName>
    </submittedName>
</protein>
<dbReference type="Pfam" id="PF07992">
    <property type="entry name" value="Pyr_redox_2"/>
    <property type="match status" value="1"/>
</dbReference>
<keyword evidence="2" id="KW-0285">Flavoprotein</keyword>
<proteinExistence type="predicted"/>
<dbReference type="GO" id="GO:0005737">
    <property type="term" value="C:cytoplasm"/>
    <property type="evidence" value="ECO:0007669"/>
    <property type="project" value="TreeGrafter"/>
</dbReference>
<feature type="domain" description="Reductase C-terminal" evidence="6">
    <location>
        <begin position="326"/>
        <end position="408"/>
    </location>
</feature>
<comment type="cofactor">
    <cofactor evidence="1">
        <name>FAD</name>
        <dbReference type="ChEBI" id="CHEBI:57692"/>
    </cofactor>
</comment>
<evidence type="ECO:0000256" key="2">
    <source>
        <dbReference type="ARBA" id="ARBA00022630"/>
    </source>
</evidence>
<dbReference type="InterPro" id="IPR028202">
    <property type="entry name" value="Reductase_C"/>
</dbReference>
<sequence length="412" mass="43096">MARDAGSVLIIGAGLAGFSAATQLRALGHEAPIMIVDSEAGSYDRPPLSKKLFTEDFSLDRLAFATAEELAEKRIVPRFGAAAMTLDPATGEVGLDDGTMLRADTILLATGGRARRLPIPGADLPGVHVLRTWDDAVGLRSAVQPGSRVAVVGAGLIGAELASSLRDAGAEVTLVDPVPVPLVPAIGELLAARLHEMHAPRGIRVVTGMTRAFVEANGALAVEVDGAEGAPIAPIPADVIVVGVGIIPNTGLAEAAGLEVDNGIIVDERYRTSAARVYAAGDVARTRSADGELERREEHWDAAQVSGKRVAAAILGEELPERGASWFWSDRHGIHLEATGRLSGTGEIVVRHGGEHPAVFLIEDGLLRGAAAIDDTQLVRAARRIIDQRIPVAAAELADSNVQLRSLLKAKR</sequence>
<keyword evidence="4" id="KW-0560">Oxidoreductase</keyword>
<feature type="domain" description="FAD/NAD(P)-binding" evidence="5">
    <location>
        <begin position="7"/>
        <end position="306"/>
    </location>
</feature>
<dbReference type="InterPro" id="IPR023753">
    <property type="entry name" value="FAD/NAD-binding_dom"/>
</dbReference>
<dbReference type="SUPFAM" id="SSF51905">
    <property type="entry name" value="FAD/NAD(P)-binding domain"/>
    <property type="match status" value="2"/>
</dbReference>
<dbReference type="RefSeq" id="WP_200132214.1">
    <property type="nucleotide sequence ID" value="NZ_JAEHOI010000006.1"/>
</dbReference>
<dbReference type="SUPFAM" id="SSF55424">
    <property type="entry name" value="FAD/NAD-linked reductases, dimerisation (C-terminal) domain"/>
    <property type="match status" value="1"/>
</dbReference>
<dbReference type="InterPro" id="IPR016156">
    <property type="entry name" value="FAD/NAD-linked_Rdtase_dimer_sf"/>
</dbReference>
<dbReference type="Proteomes" id="UP000618733">
    <property type="component" value="Unassembled WGS sequence"/>
</dbReference>
<name>A0A934QES6_9MICO</name>
<evidence type="ECO:0000256" key="3">
    <source>
        <dbReference type="ARBA" id="ARBA00022827"/>
    </source>
</evidence>
<dbReference type="PRINTS" id="PR00368">
    <property type="entry name" value="FADPNR"/>
</dbReference>
<dbReference type="PANTHER" id="PTHR43557">
    <property type="entry name" value="APOPTOSIS-INDUCING FACTOR 1"/>
    <property type="match status" value="1"/>
</dbReference>
<accession>A0A934QES6</accession>
<evidence type="ECO:0000313" key="7">
    <source>
        <dbReference type="EMBL" id="MBK0422022.1"/>
    </source>
</evidence>
<dbReference type="PANTHER" id="PTHR43557:SF2">
    <property type="entry name" value="RIESKE DOMAIN-CONTAINING PROTEIN-RELATED"/>
    <property type="match status" value="1"/>
</dbReference>
<evidence type="ECO:0000313" key="8">
    <source>
        <dbReference type="Proteomes" id="UP000618733"/>
    </source>
</evidence>
<evidence type="ECO:0000259" key="6">
    <source>
        <dbReference type="Pfam" id="PF14759"/>
    </source>
</evidence>
<dbReference type="InterPro" id="IPR036188">
    <property type="entry name" value="FAD/NAD-bd_sf"/>
</dbReference>
<dbReference type="PRINTS" id="PR00411">
    <property type="entry name" value="PNDRDTASEI"/>
</dbReference>
<evidence type="ECO:0000259" key="5">
    <source>
        <dbReference type="Pfam" id="PF07992"/>
    </source>
</evidence>
<dbReference type="AlphaFoldDB" id="A0A934QES6"/>
<reference evidence="7" key="1">
    <citation type="submission" date="2020-12" db="EMBL/GenBank/DDBJ databases">
        <title>Leucobacter sp. CAS2, isolated from Chromium sludge.</title>
        <authorList>
            <person name="Xu Z."/>
        </authorList>
    </citation>
    <scope>NUCLEOTIDE SEQUENCE</scope>
    <source>
        <strain evidence="7">CSA2</strain>
    </source>
</reference>
<evidence type="ECO:0000256" key="1">
    <source>
        <dbReference type="ARBA" id="ARBA00001974"/>
    </source>
</evidence>